<dbReference type="PROSITE" id="PS50885">
    <property type="entry name" value="HAMP"/>
    <property type="match status" value="1"/>
</dbReference>
<keyword evidence="11 14" id="KW-1133">Transmembrane helix</keyword>
<evidence type="ECO:0000256" key="3">
    <source>
        <dbReference type="ARBA" id="ARBA00012438"/>
    </source>
</evidence>
<dbReference type="InterPro" id="IPR036097">
    <property type="entry name" value="HisK_dim/P_sf"/>
</dbReference>
<evidence type="ECO:0000259" key="16">
    <source>
        <dbReference type="PROSITE" id="PS50885"/>
    </source>
</evidence>
<evidence type="ECO:0000256" key="2">
    <source>
        <dbReference type="ARBA" id="ARBA00004651"/>
    </source>
</evidence>
<evidence type="ECO:0000256" key="7">
    <source>
        <dbReference type="ARBA" id="ARBA00022692"/>
    </source>
</evidence>
<evidence type="ECO:0000256" key="9">
    <source>
        <dbReference type="ARBA" id="ARBA00022777"/>
    </source>
</evidence>
<feature type="domain" description="Histidine kinase" evidence="15">
    <location>
        <begin position="148"/>
        <end position="363"/>
    </location>
</feature>
<dbReference type="PANTHER" id="PTHR45528">
    <property type="entry name" value="SENSOR HISTIDINE KINASE CPXA"/>
    <property type="match status" value="1"/>
</dbReference>
<feature type="domain" description="HAMP" evidence="16">
    <location>
        <begin position="80"/>
        <end position="133"/>
    </location>
</feature>
<evidence type="ECO:0000256" key="5">
    <source>
        <dbReference type="ARBA" id="ARBA00022553"/>
    </source>
</evidence>
<dbReference type="InterPro" id="IPR050398">
    <property type="entry name" value="HssS/ArlS-like"/>
</dbReference>
<evidence type="ECO:0000256" key="6">
    <source>
        <dbReference type="ARBA" id="ARBA00022679"/>
    </source>
</evidence>
<keyword evidence="4" id="KW-1003">Cell membrane</keyword>
<dbReference type="InterPro" id="IPR005467">
    <property type="entry name" value="His_kinase_dom"/>
</dbReference>
<dbReference type="PROSITE" id="PS50109">
    <property type="entry name" value="HIS_KIN"/>
    <property type="match status" value="1"/>
</dbReference>
<reference evidence="18" key="1">
    <citation type="journal article" date="2019" name="Int. J. Syst. Evol. Microbiol.">
        <title>The Global Catalogue of Microorganisms (GCM) 10K type strain sequencing project: providing services to taxonomists for standard genome sequencing and annotation.</title>
        <authorList>
            <consortium name="The Broad Institute Genomics Platform"/>
            <consortium name="The Broad Institute Genome Sequencing Center for Infectious Disease"/>
            <person name="Wu L."/>
            <person name="Ma J."/>
        </authorList>
    </citation>
    <scope>NUCLEOTIDE SEQUENCE [LARGE SCALE GENOMIC DNA]</scope>
    <source>
        <strain evidence="18">CGMCC 1.15474</strain>
    </source>
</reference>
<evidence type="ECO:0000259" key="15">
    <source>
        <dbReference type="PROSITE" id="PS50109"/>
    </source>
</evidence>
<dbReference type="PRINTS" id="PR00344">
    <property type="entry name" value="BCTRLSENSOR"/>
</dbReference>
<feature type="transmembrane region" description="Helical" evidence="14">
    <location>
        <begin position="12"/>
        <end position="37"/>
    </location>
</feature>
<evidence type="ECO:0000256" key="4">
    <source>
        <dbReference type="ARBA" id="ARBA00022475"/>
    </source>
</evidence>
<dbReference type="EC" id="2.7.13.3" evidence="3"/>
<evidence type="ECO:0000256" key="12">
    <source>
        <dbReference type="ARBA" id="ARBA00023012"/>
    </source>
</evidence>
<keyword evidence="6" id="KW-0808">Transferase</keyword>
<evidence type="ECO:0000256" key="10">
    <source>
        <dbReference type="ARBA" id="ARBA00022840"/>
    </source>
</evidence>
<dbReference type="SUPFAM" id="SSF55874">
    <property type="entry name" value="ATPase domain of HSP90 chaperone/DNA topoisomerase II/histidine kinase"/>
    <property type="match status" value="1"/>
</dbReference>
<keyword evidence="12" id="KW-0902">Two-component regulatory system</keyword>
<dbReference type="EMBL" id="JBHUIK010000005">
    <property type="protein sequence ID" value="MFD2216063.1"/>
    <property type="molecule type" value="Genomic_DNA"/>
</dbReference>
<sequence>MHRQLSIFGTLVQYILYSLIGSSIITSLLLYLVRILYLRVPLPSEVNHFIVTLYVDIGKLPLFLVTMFCSFILLQLLFLAQFSSYFQNINQSVQQLSEGHFPEIPLPVKGRNGLGLLARNINMMKDKLASLIQEERRAITSKNELVTNVSHDLRTPLTSIIGYLGLIEEDKYKDEVELRYYTTIAFEKSQRLNKMVNDLFEYTKIHNQDLELNIQNFNIIELLQQLSAQFYPELRKNEMEIFLNSTSERITVNADPEKLMRVFENLISNAIKYGKNGQTIHLLIEELDSSIVIKVKNVGEKIPTAAIPLLFNRLYRVEQSRSETTGGTGLGLAIAKGILELHHGKISVSSNDKETIFVVELPK</sequence>
<accession>A0ABW5C1D2</accession>
<dbReference type="GO" id="GO:0016301">
    <property type="term" value="F:kinase activity"/>
    <property type="evidence" value="ECO:0007669"/>
    <property type="project" value="UniProtKB-KW"/>
</dbReference>
<dbReference type="CDD" id="cd06225">
    <property type="entry name" value="HAMP"/>
    <property type="match status" value="1"/>
</dbReference>
<feature type="transmembrane region" description="Helical" evidence="14">
    <location>
        <begin position="57"/>
        <end position="80"/>
    </location>
</feature>
<dbReference type="CDD" id="cd00075">
    <property type="entry name" value="HATPase"/>
    <property type="match status" value="1"/>
</dbReference>
<dbReference type="InterPro" id="IPR036890">
    <property type="entry name" value="HATPase_C_sf"/>
</dbReference>
<dbReference type="SMART" id="SM00388">
    <property type="entry name" value="HisKA"/>
    <property type="match status" value="1"/>
</dbReference>
<evidence type="ECO:0000256" key="14">
    <source>
        <dbReference type="SAM" id="Phobius"/>
    </source>
</evidence>
<gene>
    <name evidence="17" type="ORF">ACFSKK_20450</name>
</gene>
<protein>
    <recommendedName>
        <fullName evidence="3">histidine kinase</fullName>
        <ecNumber evidence="3">2.7.13.3</ecNumber>
    </recommendedName>
</protein>
<keyword evidence="7 14" id="KW-0812">Transmembrane</keyword>
<comment type="subcellular location">
    <subcellularLocation>
        <location evidence="2">Cell membrane</location>
        <topology evidence="2">Multi-pass membrane protein</topology>
    </subcellularLocation>
</comment>
<dbReference type="Gene3D" id="1.10.287.130">
    <property type="match status" value="1"/>
</dbReference>
<dbReference type="Pfam" id="PF00512">
    <property type="entry name" value="HisKA"/>
    <property type="match status" value="1"/>
</dbReference>
<evidence type="ECO:0000313" key="17">
    <source>
        <dbReference type="EMBL" id="MFD2216063.1"/>
    </source>
</evidence>
<keyword evidence="5" id="KW-0597">Phosphoprotein</keyword>
<dbReference type="InterPro" id="IPR003660">
    <property type="entry name" value="HAMP_dom"/>
</dbReference>
<dbReference type="CDD" id="cd00082">
    <property type="entry name" value="HisKA"/>
    <property type="match status" value="1"/>
</dbReference>
<dbReference type="InterPro" id="IPR003661">
    <property type="entry name" value="HisK_dim/P_dom"/>
</dbReference>
<name>A0ABW5C1D2_9BACI</name>
<dbReference type="SMART" id="SM00387">
    <property type="entry name" value="HATPase_c"/>
    <property type="match status" value="1"/>
</dbReference>
<dbReference type="InterPro" id="IPR004358">
    <property type="entry name" value="Sig_transdc_His_kin-like_C"/>
</dbReference>
<dbReference type="Pfam" id="PF02518">
    <property type="entry name" value="HATPase_c"/>
    <property type="match status" value="1"/>
</dbReference>
<dbReference type="Gene3D" id="3.30.565.10">
    <property type="entry name" value="Histidine kinase-like ATPase, C-terminal domain"/>
    <property type="match status" value="1"/>
</dbReference>
<keyword evidence="18" id="KW-1185">Reference proteome</keyword>
<keyword evidence="13 14" id="KW-0472">Membrane</keyword>
<dbReference type="Proteomes" id="UP001597318">
    <property type="component" value="Unassembled WGS sequence"/>
</dbReference>
<dbReference type="Gene3D" id="6.10.340.10">
    <property type="match status" value="1"/>
</dbReference>
<keyword evidence="9 17" id="KW-0418">Kinase</keyword>
<dbReference type="PANTHER" id="PTHR45528:SF1">
    <property type="entry name" value="SENSOR HISTIDINE KINASE CPXA"/>
    <property type="match status" value="1"/>
</dbReference>
<evidence type="ECO:0000256" key="8">
    <source>
        <dbReference type="ARBA" id="ARBA00022741"/>
    </source>
</evidence>
<dbReference type="InterPro" id="IPR003594">
    <property type="entry name" value="HATPase_dom"/>
</dbReference>
<comment type="caution">
    <text evidence="17">The sequence shown here is derived from an EMBL/GenBank/DDBJ whole genome shotgun (WGS) entry which is preliminary data.</text>
</comment>
<proteinExistence type="predicted"/>
<evidence type="ECO:0000256" key="11">
    <source>
        <dbReference type="ARBA" id="ARBA00022989"/>
    </source>
</evidence>
<evidence type="ECO:0000256" key="1">
    <source>
        <dbReference type="ARBA" id="ARBA00000085"/>
    </source>
</evidence>
<evidence type="ECO:0000256" key="13">
    <source>
        <dbReference type="ARBA" id="ARBA00023136"/>
    </source>
</evidence>
<evidence type="ECO:0000313" key="18">
    <source>
        <dbReference type="Proteomes" id="UP001597318"/>
    </source>
</evidence>
<dbReference type="SUPFAM" id="SSF47384">
    <property type="entry name" value="Homodimeric domain of signal transducing histidine kinase"/>
    <property type="match status" value="1"/>
</dbReference>
<dbReference type="RefSeq" id="WP_247347014.1">
    <property type="nucleotide sequence ID" value="NZ_CP095550.1"/>
</dbReference>
<organism evidence="17 18">
    <name type="scientific">Metabacillus endolithicus</name>
    <dbReference type="NCBI Taxonomy" id="1535204"/>
    <lineage>
        <taxon>Bacteria</taxon>
        <taxon>Bacillati</taxon>
        <taxon>Bacillota</taxon>
        <taxon>Bacilli</taxon>
        <taxon>Bacillales</taxon>
        <taxon>Bacillaceae</taxon>
        <taxon>Metabacillus</taxon>
    </lineage>
</organism>
<comment type="catalytic activity">
    <reaction evidence="1">
        <text>ATP + protein L-histidine = ADP + protein N-phospho-L-histidine.</text>
        <dbReference type="EC" id="2.7.13.3"/>
    </reaction>
</comment>
<keyword evidence="10" id="KW-0067">ATP-binding</keyword>
<keyword evidence="8" id="KW-0547">Nucleotide-binding</keyword>